<dbReference type="InterPro" id="IPR032816">
    <property type="entry name" value="VTT_dom"/>
</dbReference>
<dbReference type="PANTHER" id="PTHR30353">
    <property type="entry name" value="INNER MEMBRANE PROTEIN DEDA-RELATED"/>
    <property type="match status" value="1"/>
</dbReference>
<evidence type="ECO:0000256" key="7">
    <source>
        <dbReference type="RuleBase" id="RU367016"/>
    </source>
</evidence>
<comment type="similarity">
    <text evidence="2 7">Belongs to the DedA family.</text>
</comment>
<proteinExistence type="inferred from homology"/>
<dbReference type="Pfam" id="PF09335">
    <property type="entry name" value="VTT_dom"/>
    <property type="match status" value="1"/>
</dbReference>
<feature type="transmembrane region" description="Helical" evidence="7">
    <location>
        <begin position="25"/>
        <end position="46"/>
    </location>
</feature>
<name>A0ABW4CG67_9LACO</name>
<dbReference type="RefSeq" id="WP_379886863.1">
    <property type="nucleotide sequence ID" value="NZ_JBHTOC010000002.1"/>
</dbReference>
<keyword evidence="6 7" id="KW-0472">Membrane</keyword>
<accession>A0ABW4CG67</accession>
<evidence type="ECO:0000259" key="8">
    <source>
        <dbReference type="Pfam" id="PF09335"/>
    </source>
</evidence>
<evidence type="ECO:0000256" key="2">
    <source>
        <dbReference type="ARBA" id="ARBA00010792"/>
    </source>
</evidence>
<dbReference type="EMBL" id="JBHTOC010000002">
    <property type="protein sequence ID" value="MFD1428943.1"/>
    <property type="molecule type" value="Genomic_DNA"/>
</dbReference>
<feature type="transmembrane region" description="Helical" evidence="7">
    <location>
        <begin position="66"/>
        <end position="85"/>
    </location>
</feature>
<protein>
    <submittedName>
        <fullName evidence="9">VTT domain-containing protein</fullName>
    </submittedName>
</protein>
<evidence type="ECO:0000256" key="4">
    <source>
        <dbReference type="ARBA" id="ARBA00022692"/>
    </source>
</evidence>
<evidence type="ECO:0000256" key="5">
    <source>
        <dbReference type="ARBA" id="ARBA00022989"/>
    </source>
</evidence>
<dbReference type="PANTHER" id="PTHR30353:SF0">
    <property type="entry name" value="TRANSMEMBRANE PROTEIN"/>
    <property type="match status" value="1"/>
</dbReference>
<keyword evidence="10" id="KW-1185">Reference proteome</keyword>
<keyword evidence="5 7" id="KW-1133">Transmembrane helix</keyword>
<keyword evidence="4 7" id="KW-0812">Transmembrane</keyword>
<feature type="transmembrane region" description="Helical" evidence="7">
    <location>
        <begin position="184"/>
        <end position="206"/>
    </location>
</feature>
<comment type="subcellular location">
    <subcellularLocation>
        <location evidence="1 7">Cell membrane</location>
        <topology evidence="1 7">Multi-pass membrane protein</topology>
    </subcellularLocation>
</comment>
<feature type="domain" description="VTT" evidence="8">
    <location>
        <begin position="46"/>
        <end position="173"/>
    </location>
</feature>
<reference evidence="10" key="1">
    <citation type="journal article" date="2019" name="Int. J. Syst. Evol. Microbiol.">
        <title>The Global Catalogue of Microorganisms (GCM) 10K type strain sequencing project: providing services to taxonomists for standard genome sequencing and annotation.</title>
        <authorList>
            <consortium name="The Broad Institute Genomics Platform"/>
            <consortium name="The Broad Institute Genome Sequencing Center for Infectious Disease"/>
            <person name="Wu L."/>
            <person name="Ma J."/>
        </authorList>
    </citation>
    <scope>NUCLEOTIDE SEQUENCE [LARGE SCALE GENOMIC DNA]</scope>
    <source>
        <strain evidence="10">CCM 8980</strain>
    </source>
</reference>
<keyword evidence="3 7" id="KW-1003">Cell membrane</keyword>
<evidence type="ECO:0000313" key="10">
    <source>
        <dbReference type="Proteomes" id="UP001597196"/>
    </source>
</evidence>
<sequence>MPQLIDFILHIDEHLITIINSFGNWTYLILFVMIFIETGIVIFPFLPGDSLLFAACALAANEAYHLNIWLLFAIFLAAAVLGDTVNYEIGRHLGLAASNSSRFGQLINQEKLGQAEAFFNKHGGKTIAIARFIPLIRTFAPFVSGGSRMNYRKFIHYNLLGGFLWVTMCCVAGFFFGNQPFVKAHFSLVVIGIIAISLVPVLITALRNRKPTAE</sequence>
<gene>
    <name evidence="9" type="ORF">ACFQ4P_01605</name>
</gene>
<dbReference type="InterPro" id="IPR032818">
    <property type="entry name" value="DedA-like"/>
</dbReference>
<evidence type="ECO:0000256" key="3">
    <source>
        <dbReference type="ARBA" id="ARBA00022475"/>
    </source>
</evidence>
<organism evidence="9 10">
    <name type="scientific">Lacticaseibacillus mingshuiensis</name>
    <dbReference type="NCBI Taxonomy" id="2799574"/>
    <lineage>
        <taxon>Bacteria</taxon>
        <taxon>Bacillati</taxon>
        <taxon>Bacillota</taxon>
        <taxon>Bacilli</taxon>
        <taxon>Lactobacillales</taxon>
        <taxon>Lactobacillaceae</taxon>
        <taxon>Lacticaseibacillus</taxon>
    </lineage>
</organism>
<comment type="caution">
    <text evidence="9">The sequence shown here is derived from an EMBL/GenBank/DDBJ whole genome shotgun (WGS) entry which is preliminary data.</text>
</comment>
<evidence type="ECO:0000313" key="9">
    <source>
        <dbReference type="EMBL" id="MFD1428943.1"/>
    </source>
</evidence>
<evidence type="ECO:0000256" key="1">
    <source>
        <dbReference type="ARBA" id="ARBA00004651"/>
    </source>
</evidence>
<feature type="transmembrane region" description="Helical" evidence="7">
    <location>
        <begin position="157"/>
        <end position="178"/>
    </location>
</feature>
<dbReference type="Proteomes" id="UP001597196">
    <property type="component" value="Unassembled WGS sequence"/>
</dbReference>
<evidence type="ECO:0000256" key="6">
    <source>
        <dbReference type="ARBA" id="ARBA00023136"/>
    </source>
</evidence>